<protein>
    <recommendedName>
        <fullName evidence="6">WAT1-related protein</fullName>
    </recommendedName>
</protein>
<evidence type="ECO:0000256" key="3">
    <source>
        <dbReference type="ARBA" id="ARBA00022692"/>
    </source>
</evidence>
<keyword evidence="3 6" id="KW-0812">Transmembrane</keyword>
<dbReference type="PANTHER" id="PTHR31218">
    <property type="entry name" value="WAT1-RELATED PROTEIN"/>
    <property type="match status" value="1"/>
</dbReference>
<evidence type="ECO:0000256" key="2">
    <source>
        <dbReference type="ARBA" id="ARBA00007635"/>
    </source>
</evidence>
<feature type="transmembrane region" description="Helical" evidence="6">
    <location>
        <begin position="191"/>
        <end position="211"/>
    </location>
</feature>
<dbReference type="InterPro" id="IPR030184">
    <property type="entry name" value="WAT1-related"/>
</dbReference>
<feature type="transmembrane region" description="Helical" evidence="6">
    <location>
        <begin position="48"/>
        <end position="69"/>
    </location>
</feature>
<keyword evidence="4 6" id="KW-1133">Transmembrane helix</keyword>
<feature type="transmembrane region" description="Helical" evidence="6">
    <location>
        <begin position="288"/>
        <end position="308"/>
    </location>
</feature>
<name>A0AAN9FN21_CROPI</name>
<evidence type="ECO:0000256" key="4">
    <source>
        <dbReference type="ARBA" id="ARBA00022989"/>
    </source>
</evidence>
<feature type="transmembrane region" description="Helical" evidence="6">
    <location>
        <begin position="81"/>
        <end position="104"/>
    </location>
</feature>
<feature type="transmembrane region" description="Helical" evidence="6">
    <location>
        <begin position="144"/>
        <end position="162"/>
    </location>
</feature>
<comment type="caution">
    <text evidence="8">The sequence shown here is derived from an EMBL/GenBank/DDBJ whole genome shotgun (WGS) entry which is preliminary data.</text>
</comment>
<dbReference type="Proteomes" id="UP001372338">
    <property type="component" value="Unassembled WGS sequence"/>
</dbReference>
<feature type="transmembrane region" description="Helical" evidence="6">
    <location>
        <begin position="20"/>
        <end position="36"/>
    </location>
</feature>
<evidence type="ECO:0000313" key="8">
    <source>
        <dbReference type="EMBL" id="KAK7275668.1"/>
    </source>
</evidence>
<keyword evidence="5 6" id="KW-0472">Membrane</keyword>
<dbReference type="GO" id="GO:0016020">
    <property type="term" value="C:membrane"/>
    <property type="evidence" value="ECO:0007669"/>
    <property type="project" value="UniProtKB-SubCell"/>
</dbReference>
<feature type="transmembrane region" description="Helical" evidence="6">
    <location>
        <begin position="110"/>
        <end position="132"/>
    </location>
</feature>
<feature type="transmembrane region" description="Helical" evidence="6">
    <location>
        <begin position="314"/>
        <end position="333"/>
    </location>
</feature>
<comment type="similarity">
    <text evidence="2 6">Belongs to the drug/metabolite transporter (DMT) superfamily. Plant drug/metabolite exporter (P-DME) (TC 2.A.7.4) family.</text>
</comment>
<feature type="transmembrane region" description="Helical" evidence="6">
    <location>
        <begin position="223"/>
        <end position="244"/>
    </location>
</feature>
<comment type="subcellular location">
    <subcellularLocation>
        <location evidence="1 6">Membrane</location>
        <topology evidence="1 6">Multi-pass membrane protein</topology>
    </subcellularLocation>
</comment>
<dbReference type="Pfam" id="PF00892">
    <property type="entry name" value="EamA"/>
    <property type="match status" value="2"/>
</dbReference>
<evidence type="ECO:0000256" key="1">
    <source>
        <dbReference type="ARBA" id="ARBA00004141"/>
    </source>
</evidence>
<proteinExistence type="inferred from homology"/>
<dbReference type="GO" id="GO:0022857">
    <property type="term" value="F:transmembrane transporter activity"/>
    <property type="evidence" value="ECO:0007669"/>
    <property type="project" value="InterPro"/>
</dbReference>
<gene>
    <name evidence="8" type="ORF">RIF29_16789</name>
</gene>
<feature type="domain" description="EamA" evidence="7">
    <location>
        <begin position="30"/>
        <end position="160"/>
    </location>
</feature>
<evidence type="ECO:0000259" key="7">
    <source>
        <dbReference type="Pfam" id="PF00892"/>
    </source>
</evidence>
<dbReference type="InterPro" id="IPR000620">
    <property type="entry name" value="EamA_dom"/>
</dbReference>
<feature type="transmembrane region" description="Helical" evidence="6">
    <location>
        <begin position="256"/>
        <end position="276"/>
    </location>
</feature>
<organism evidence="8 9">
    <name type="scientific">Crotalaria pallida</name>
    <name type="common">Smooth rattlebox</name>
    <name type="synonym">Crotalaria striata</name>
    <dbReference type="NCBI Taxonomy" id="3830"/>
    <lineage>
        <taxon>Eukaryota</taxon>
        <taxon>Viridiplantae</taxon>
        <taxon>Streptophyta</taxon>
        <taxon>Embryophyta</taxon>
        <taxon>Tracheophyta</taxon>
        <taxon>Spermatophyta</taxon>
        <taxon>Magnoliopsida</taxon>
        <taxon>eudicotyledons</taxon>
        <taxon>Gunneridae</taxon>
        <taxon>Pentapetalae</taxon>
        <taxon>rosids</taxon>
        <taxon>fabids</taxon>
        <taxon>Fabales</taxon>
        <taxon>Fabaceae</taxon>
        <taxon>Papilionoideae</taxon>
        <taxon>50 kb inversion clade</taxon>
        <taxon>genistoids sensu lato</taxon>
        <taxon>core genistoids</taxon>
        <taxon>Crotalarieae</taxon>
        <taxon>Crotalaria</taxon>
    </lineage>
</organism>
<dbReference type="SUPFAM" id="SSF103481">
    <property type="entry name" value="Multidrug resistance efflux transporter EmrE"/>
    <property type="match status" value="2"/>
</dbReference>
<accession>A0AAN9FN21</accession>
<reference evidence="8 9" key="1">
    <citation type="submission" date="2024-01" db="EMBL/GenBank/DDBJ databases">
        <title>The genomes of 5 underutilized Papilionoideae crops provide insights into root nodulation and disease resistanc.</title>
        <authorList>
            <person name="Yuan L."/>
        </authorList>
    </citation>
    <scope>NUCLEOTIDE SEQUENCE [LARGE SCALE GENOMIC DNA]</scope>
    <source>
        <strain evidence="8">ZHUSHIDOU_FW_LH</strain>
        <tissue evidence="8">Leaf</tissue>
    </source>
</reference>
<dbReference type="EMBL" id="JAYWIO010000003">
    <property type="protein sequence ID" value="KAK7275668.1"/>
    <property type="molecule type" value="Genomic_DNA"/>
</dbReference>
<dbReference type="AlphaFoldDB" id="A0AAN9FN21"/>
<evidence type="ECO:0000313" key="9">
    <source>
        <dbReference type="Proteomes" id="UP001372338"/>
    </source>
</evidence>
<keyword evidence="9" id="KW-1185">Reference proteome</keyword>
<sequence length="391" mass="42581">MDEMTCCKKVGAWFTNSKSFLLILSLQFGSAGMYVITMDALNKGMSHYVFVVYRNVIATIALAPFAFYLERKVRPKMTARIFSEIMALGFVEIILDQCFTFLGMKLTSASFASAVMNSVPSITFVLAIIFRLESMKMKELGCQAKVIGTVVSLGGALLMAMYKGPLINITKSTANHVGQPENNVNDTGDQWVLGACFLLIGCAGFAGFYILQAITLRKYPAEMSLATWVCFVGAIQSSAVTLFMERHSPHSWSLGFDSSLLACAYSGIVTSAIQFYVQGSVIKTTGPVFVTAFNPLRMIIVTALACLLLNEKLYLGSIIGGVVVVTGLYLVVWGKSKEQKRLMPQSPVKETSSLQLPVTVSKNESNNNNKAQLIINSDVEATISSTENQSN</sequence>
<dbReference type="InterPro" id="IPR037185">
    <property type="entry name" value="EmrE-like"/>
</dbReference>
<evidence type="ECO:0000256" key="6">
    <source>
        <dbReference type="RuleBase" id="RU363077"/>
    </source>
</evidence>
<feature type="domain" description="EamA" evidence="7">
    <location>
        <begin position="193"/>
        <end position="332"/>
    </location>
</feature>
<evidence type="ECO:0000256" key="5">
    <source>
        <dbReference type="ARBA" id="ARBA00023136"/>
    </source>
</evidence>